<dbReference type="GO" id="GO:0005829">
    <property type="term" value="C:cytosol"/>
    <property type="evidence" value="ECO:0007669"/>
    <property type="project" value="TreeGrafter"/>
</dbReference>
<dbReference type="InParanoid" id="A0A1S3BVF4"/>
<reference evidence="9" key="2">
    <citation type="submission" date="2025-04" db="UniProtKB">
        <authorList>
            <consortium name="RefSeq"/>
        </authorList>
    </citation>
    <scope>IDENTIFICATION</scope>
</reference>
<feature type="active site" description="Proton acceptor" evidence="3">
    <location>
        <position position="230"/>
    </location>
</feature>
<gene>
    <name evidence="9" type="primary">LOC103493919</name>
    <name evidence="7" type="synonym">103493919</name>
</gene>
<dbReference type="RefSeq" id="XP_008453103.1">
    <property type="nucleotide sequence ID" value="XM_008454881.2"/>
</dbReference>
<dbReference type="InterPro" id="IPR037163">
    <property type="entry name" value="Spermidine_synt_N_sf"/>
</dbReference>
<feature type="compositionally biased region" description="Acidic residues" evidence="5">
    <location>
        <begin position="45"/>
        <end position="58"/>
    </location>
</feature>
<reference evidence="8" key="3">
    <citation type="submission" date="2025-05" db="UniProtKB">
        <authorList>
            <consortium name="RefSeq"/>
        </authorList>
    </citation>
    <scope>NUCLEOTIDE SEQUENCE [LARGE SCALE GENOMIC DNA]</scope>
</reference>
<dbReference type="InterPro" id="IPR029063">
    <property type="entry name" value="SAM-dependent_MTases_sf"/>
</dbReference>
<dbReference type="NCBIfam" id="TIGR00417">
    <property type="entry name" value="speE"/>
    <property type="match status" value="1"/>
</dbReference>
<feature type="compositionally biased region" description="Polar residues" evidence="5">
    <location>
        <begin position="23"/>
        <end position="32"/>
    </location>
</feature>
<evidence type="ECO:0000256" key="3">
    <source>
        <dbReference type="PROSITE-ProRule" id="PRU00354"/>
    </source>
</evidence>
<evidence type="ECO:0000259" key="6">
    <source>
        <dbReference type="PROSITE" id="PS51006"/>
    </source>
</evidence>
<keyword evidence="2 3" id="KW-0808">Transferase</keyword>
<name>A0A1S3BVF4_CUCME</name>
<dbReference type="EnsemblPlants" id="MELO3C017103.2.1">
    <property type="protein sequence ID" value="MELO3C017103.2.1"/>
    <property type="gene ID" value="MELO3C017103.2"/>
</dbReference>
<reference evidence="7" key="1">
    <citation type="submission" date="2023-03" db="UniProtKB">
        <authorList>
            <consortium name="EnsemblPlants"/>
        </authorList>
    </citation>
    <scope>IDENTIFICATION</scope>
</reference>
<evidence type="ECO:0000256" key="4">
    <source>
        <dbReference type="RuleBase" id="RU003836"/>
    </source>
</evidence>
<dbReference type="InterPro" id="IPR001045">
    <property type="entry name" value="Spermi_synthase"/>
</dbReference>
<dbReference type="Gene3D" id="3.40.50.150">
    <property type="entry name" value="Vaccinia Virus protein VP39"/>
    <property type="match status" value="1"/>
</dbReference>
<dbReference type="PROSITE" id="PS01330">
    <property type="entry name" value="PABS_1"/>
    <property type="match status" value="1"/>
</dbReference>
<evidence type="ECO:0000256" key="2">
    <source>
        <dbReference type="ARBA" id="ARBA00022679"/>
    </source>
</evidence>
<evidence type="ECO:0000256" key="1">
    <source>
        <dbReference type="ARBA" id="ARBA00007867"/>
    </source>
</evidence>
<comment type="similarity">
    <text evidence="1 4">Belongs to the spermidine/spermine synthase family.</text>
</comment>
<dbReference type="OrthoDB" id="38125at2759"/>
<evidence type="ECO:0000313" key="8">
    <source>
        <dbReference type="Proteomes" id="UP001652600"/>
    </source>
</evidence>
<dbReference type="PANTHER" id="PTHR11558">
    <property type="entry name" value="SPERMIDINE/SPERMINE SYNTHASE"/>
    <property type="match status" value="1"/>
</dbReference>
<dbReference type="GO" id="GO:0008295">
    <property type="term" value="P:spermidine biosynthetic process"/>
    <property type="evidence" value="ECO:0007669"/>
    <property type="project" value="TreeGrafter"/>
</dbReference>
<dbReference type="InterPro" id="IPR035246">
    <property type="entry name" value="Spermidine_synt_N"/>
</dbReference>
<keyword evidence="8" id="KW-1185">Reference proteome</keyword>
<dbReference type="SMR" id="A0A1S3BVF4"/>
<dbReference type="InterPro" id="IPR030373">
    <property type="entry name" value="PABS_CS"/>
</dbReference>
<keyword evidence="3" id="KW-0620">Polyamine biosynthesis</keyword>
<evidence type="ECO:0000313" key="9">
    <source>
        <dbReference type="RefSeq" id="XP_008453103.1"/>
    </source>
</evidence>
<dbReference type="CDD" id="cd02440">
    <property type="entry name" value="AdoMet_MTases"/>
    <property type="match status" value="1"/>
</dbReference>
<dbReference type="GeneID" id="103493919"/>
<organism evidence="8 9">
    <name type="scientific">Cucumis melo</name>
    <name type="common">Muskmelon</name>
    <dbReference type="NCBI Taxonomy" id="3656"/>
    <lineage>
        <taxon>Eukaryota</taxon>
        <taxon>Viridiplantae</taxon>
        <taxon>Streptophyta</taxon>
        <taxon>Embryophyta</taxon>
        <taxon>Tracheophyta</taxon>
        <taxon>Spermatophyta</taxon>
        <taxon>Magnoliopsida</taxon>
        <taxon>eudicotyledons</taxon>
        <taxon>Gunneridae</taxon>
        <taxon>Pentapetalae</taxon>
        <taxon>rosids</taxon>
        <taxon>fabids</taxon>
        <taxon>Cucurbitales</taxon>
        <taxon>Cucurbitaceae</taxon>
        <taxon>Benincaseae</taxon>
        <taxon>Cucumis</taxon>
    </lineage>
</organism>
<dbReference type="eggNOG" id="KOG1562">
    <property type="taxonomic scope" value="Eukaryota"/>
</dbReference>
<evidence type="ECO:0000313" key="7">
    <source>
        <dbReference type="EnsemblPlants" id="MELO3C017103.2.1"/>
    </source>
</evidence>
<dbReference type="AlphaFoldDB" id="A0A1S3BVF4"/>
<dbReference type="PANTHER" id="PTHR11558:SF44">
    <property type="entry name" value="PABS DOMAIN-CONTAINING PROTEIN"/>
    <property type="match status" value="1"/>
</dbReference>
<dbReference type="HAMAP" id="MF_00198">
    <property type="entry name" value="Spermidine_synth"/>
    <property type="match status" value="1"/>
</dbReference>
<dbReference type="GO" id="GO:0004766">
    <property type="term" value="F:spermidine synthase activity"/>
    <property type="evidence" value="ECO:0007669"/>
    <property type="project" value="TreeGrafter"/>
</dbReference>
<dbReference type="KEGG" id="cmo:103493919"/>
<dbReference type="FunFam" id="3.40.50.150:FF:000013">
    <property type="entry name" value="Spermidine synthase"/>
    <property type="match status" value="1"/>
</dbReference>
<proteinExistence type="inferred from homology"/>
<feature type="region of interest" description="Disordered" evidence="5">
    <location>
        <begin position="23"/>
        <end position="66"/>
    </location>
</feature>
<protein>
    <submittedName>
        <fullName evidence="9">Spermidine synthase 2-like isoform X1</fullName>
    </submittedName>
</protein>
<accession>A0A1S3BVF4</accession>
<dbReference type="Pfam" id="PF17284">
    <property type="entry name" value="Spermine_synt_N"/>
    <property type="match status" value="1"/>
</dbReference>
<dbReference type="Gramene" id="MELO3C017103.2.1">
    <property type="protein sequence ID" value="MELO3C017103.2.1"/>
    <property type="gene ID" value="MELO3C017103.2"/>
</dbReference>
<dbReference type="PROSITE" id="PS51006">
    <property type="entry name" value="PABS_2"/>
    <property type="match status" value="1"/>
</dbReference>
<evidence type="ECO:0000256" key="5">
    <source>
        <dbReference type="SAM" id="MobiDB-lite"/>
    </source>
</evidence>
<dbReference type="Pfam" id="PF01564">
    <property type="entry name" value="Spermine_synth"/>
    <property type="match status" value="1"/>
</dbReference>
<dbReference type="InterPro" id="IPR030374">
    <property type="entry name" value="PABS"/>
</dbReference>
<dbReference type="Gene3D" id="2.30.140.10">
    <property type="entry name" value="Spermidine synthase, tetramerisation domain"/>
    <property type="match status" value="1"/>
</dbReference>
<dbReference type="SUPFAM" id="SSF53335">
    <property type="entry name" value="S-adenosyl-L-methionine-dependent methyltransferases"/>
    <property type="match status" value="1"/>
</dbReference>
<feature type="domain" description="PABS" evidence="6">
    <location>
        <begin position="74"/>
        <end position="311"/>
    </location>
</feature>
<dbReference type="Proteomes" id="UP001652600">
    <property type="component" value="Chromosome 2"/>
</dbReference>
<sequence>MDANGVLSFSDDLVFKKKKDEVLNNNNDNGCSHLQVLEAEHQKDEEDEEEEEEEEEDNSIIINGDDPLDHPTIPGWFCEHCPQWPGQAHFLKVDKVLFQGKSAYQAMLVFQSSAYGKVFVLDGALQLTEKDECAYQEMITHLPLCSIPNPKKVLVIGGGDGGILREISRHSSIEQIDICEIDTMLIDVYKKYFPEIAVGYKDYRVNLHIIDGSAFLSSVPPGSYDAIIVDAFDPIKPDDEVVRSKLFENVAKALKEGGVLCIQAESLWFPSLDIQILISKCKQVFKGSVQYAWTIVPAYPSGVIGFLLCSTQGPKDVDFKNPINPIDSNKNFGVATQPLKFYNSEVHSAAFCLPSFAKKAKGLRSNN</sequence>